<evidence type="ECO:0000256" key="6">
    <source>
        <dbReference type="SAM" id="Phobius"/>
    </source>
</evidence>
<name>A0ABR1E2P4_NECAM</name>
<evidence type="ECO:0000256" key="5">
    <source>
        <dbReference type="SAM" id="MobiDB-lite"/>
    </source>
</evidence>
<feature type="compositionally biased region" description="Polar residues" evidence="5">
    <location>
        <begin position="494"/>
        <end position="504"/>
    </location>
</feature>
<feature type="transmembrane region" description="Helical" evidence="6">
    <location>
        <begin position="272"/>
        <end position="300"/>
    </location>
</feature>
<feature type="transmembrane region" description="Helical" evidence="6">
    <location>
        <begin position="208"/>
        <end position="228"/>
    </location>
</feature>
<protein>
    <recommendedName>
        <fullName evidence="7">G-protein coupled receptors family 1 profile domain-containing protein</fullName>
    </recommendedName>
</protein>
<feature type="compositionally biased region" description="Basic and acidic residues" evidence="5">
    <location>
        <begin position="471"/>
        <end position="491"/>
    </location>
</feature>
<keyword evidence="4 6" id="KW-0472">Membrane</keyword>
<dbReference type="PANTHER" id="PTHR46273">
    <property type="entry name" value="MYOSUPPRESSIN RECEPTOR 1, ISOFORM B-RELATED"/>
    <property type="match status" value="1"/>
</dbReference>
<keyword evidence="2 6" id="KW-0812">Transmembrane</keyword>
<evidence type="ECO:0000256" key="3">
    <source>
        <dbReference type="ARBA" id="ARBA00022989"/>
    </source>
</evidence>
<organism evidence="8 9">
    <name type="scientific">Necator americanus</name>
    <name type="common">Human hookworm</name>
    <dbReference type="NCBI Taxonomy" id="51031"/>
    <lineage>
        <taxon>Eukaryota</taxon>
        <taxon>Metazoa</taxon>
        <taxon>Ecdysozoa</taxon>
        <taxon>Nematoda</taxon>
        <taxon>Chromadorea</taxon>
        <taxon>Rhabditida</taxon>
        <taxon>Rhabditina</taxon>
        <taxon>Rhabditomorpha</taxon>
        <taxon>Strongyloidea</taxon>
        <taxon>Ancylostomatidae</taxon>
        <taxon>Bunostominae</taxon>
        <taxon>Necator</taxon>
    </lineage>
</organism>
<accession>A0ABR1E2P4</accession>
<evidence type="ECO:0000256" key="1">
    <source>
        <dbReference type="ARBA" id="ARBA00004370"/>
    </source>
</evidence>
<feature type="domain" description="G-protein coupled receptors family 1 profile" evidence="7">
    <location>
        <begin position="100"/>
        <end position="415"/>
    </location>
</feature>
<feature type="transmembrane region" description="Helical" evidence="6">
    <location>
        <begin position="400"/>
        <end position="418"/>
    </location>
</feature>
<proteinExistence type="predicted"/>
<dbReference type="InterPro" id="IPR017452">
    <property type="entry name" value="GPCR_Rhodpsn_7TM"/>
</dbReference>
<dbReference type="EMBL" id="JAVFWL010000005">
    <property type="protein sequence ID" value="KAK6756969.1"/>
    <property type="molecule type" value="Genomic_DNA"/>
</dbReference>
<evidence type="ECO:0000256" key="2">
    <source>
        <dbReference type="ARBA" id="ARBA00022692"/>
    </source>
</evidence>
<feature type="transmembrane region" description="Helical" evidence="6">
    <location>
        <begin position="158"/>
        <end position="187"/>
    </location>
</feature>
<dbReference type="CDD" id="cd14978">
    <property type="entry name" value="7tmA_FMRFamide_R-like"/>
    <property type="match status" value="1"/>
</dbReference>
<evidence type="ECO:0000313" key="9">
    <source>
        <dbReference type="Proteomes" id="UP001303046"/>
    </source>
</evidence>
<dbReference type="InterPro" id="IPR019427">
    <property type="entry name" value="7TM_GPCR_serpentine_rcpt_Srw"/>
</dbReference>
<evidence type="ECO:0000259" key="7">
    <source>
        <dbReference type="PROSITE" id="PS50262"/>
    </source>
</evidence>
<feature type="region of interest" description="Disordered" evidence="5">
    <location>
        <begin position="468"/>
        <end position="516"/>
    </location>
</feature>
<dbReference type="Proteomes" id="UP001303046">
    <property type="component" value="Unassembled WGS sequence"/>
</dbReference>
<feature type="transmembrane region" description="Helical" evidence="6">
    <location>
        <begin position="119"/>
        <end position="138"/>
    </location>
</feature>
<comment type="subcellular location">
    <subcellularLocation>
        <location evidence="1">Membrane</location>
    </subcellularLocation>
</comment>
<dbReference type="InterPro" id="IPR000276">
    <property type="entry name" value="GPCR_Rhodpsn"/>
</dbReference>
<evidence type="ECO:0000313" key="8">
    <source>
        <dbReference type="EMBL" id="KAK6756969.1"/>
    </source>
</evidence>
<evidence type="ECO:0000256" key="4">
    <source>
        <dbReference type="ARBA" id="ARBA00023136"/>
    </source>
</evidence>
<dbReference type="PANTHER" id="PTHR46273:SF14">
    <property type="entry name" value="G-PROTEIN COUPLED RECEPTOR DMSR-1"/>
    <property type="match status" value="1"/>
</dbReference>
<dbReference type="PRINTS" id="PR00237">
    <property type="entry name" value="GPCRRHODOPSN"/>
</dbReference>
<dbReference type="PROSITE" id="PS50262">
    <property type="entry name" value="G_PROTEIN_RECEP_F1_2"/>
    <property type="match status" value="1"/>
</dbReference>
<comment type="caution">
    <text evidence="8">The sequence shown here is derived from an EMBL/GenBank/DDBJ whole genome shotgun (WGS) entry which is preliminary data.</text>
</comment>
<reference evidence="8 9" key="1">
    <citation type="submission" date="2023-08" db="EMBL/GenBank/DDBJ databases">
        <title>A Necator americanus chromosomal reference genome.</title>
        <authorList>
            <person name="Ilik V."/>
            <person name="Petrzelkova K.J."/>
            <person name="Pardy F."/>
            <person name="Fuh T."/>
            <person name="Niatou-Singa F.S."/>
            <person name="Gouil Q."/>
            <person name="Baker L."/>
            <person name="Ritchie M.E."/>
            <person name="Jex A.R."/>
            <person name="Gazzola D."/>
            <person name="Li H."/>
            <person name="Toshio Fujiwara R."/>
            <person name="Zhan B."/>
            <person name="Aroian R.V."/>
            <person name="Pafco B."/>
            <person name="Schwarz E.M."/>
        </authorList>
    </citation>
    <scope>NUCLEOTIDE SEQUENCE [LARGE SCALE GENOMIC DNA]</scope>
    <source>
        <strain evidence="8 9">Aroian</strain>
        <tissue evidence="8">Whole animal</tissue>
    </source>
</reference>
<keyword evidence="3 6" id="KW-1133">Transmembrane helix</keyword>
<dbReference type="InterPro" id="IPR053219">
    <property type="entry name" value="GPCR_Dmsr-1"/>
</dbReference>
<keyword evidence="9" id="KW-1185">Reference proteome</keyword>
<feature type="transmembrane region" description="Helical" evidence="6">
    <location>
        <begin position="85"/>
        <end position="107"/>
    </location>
</feature>
<sequence>MHVFVCIRGSVVNCRLAVDCRRFKYRTSPRYCRCLYKHKHKHKQREPKKRSIMDTDQCQTVLVHLPNHSVVYDFFREVHLFYKPIHTYLSIIMCIFGTVANFCNIVVLTRRQMRTPVNMILTAMACCDTVVLFSNLIYTTHYSFVAFKHCHPRHWSYGWALFLIAHAHLSLVGHSSSVWLSVMLALIRYMTLRSRGSAGGMQIGLKHSYFAIGATICFVAIVNAPNFLTYKILEIRLNDTCVIRDPDLLGAAAYLPGIAEIALAKHCLVFRLVFWISGLVFKVIPCCLLSLFVWLLLGILKEVKANRQRLLKNSRQSVCTASVPSHNGKVTLVTSDHHKRSSSIRAPGRGERTDRTTNMLLAIVFVMLFTEMPQGIMALLSGMISQEFRRHVYNNLGDLLDLFSLCEACMSFIIYCSMSGQFRNEFRRVFIPNSLNCSQRSTSVRRPSDTYTKMSYLQPTEMYGNGSSYSDLDRASHAKTVPEKSSSRPEISRVTPSPGYTSSTPDEHGVEDDERSRLITIKNAIVNGSIREQQFKNI</sequence>
<gene>
    <name evidence="8" type="primary">Necator_chrV.g19831</name>
    <name evidence="8" type="ORF">RB195_015039</name>
</gene>
<dbReference type="Pfam" id="PF10324">
    <property type="entry name" value="7TM_GPCR_Srw"/>
    <property type="match status" value="2"/>
</dbReference>
<dbReference type="Gene3D" id="1.20.1070.10">
    <property type="entry name" value="Rhodopsin 7-helix transmembrane proteins"/>
    <property type="match status" value="1"/>
</dbReference>
<feature type="transmembrane region" description="Helical" evidence="6">
    <location>
        <begin position="359"/>
        <end position="380"/>
    </location>
</feature>
<dbReference type="SUPFAM" id="SSF81321">
    <property type="entry name" value="Family A G protein-coupled receptor-like"/>
    <property type="match status" value="1"/>
</dbReference>